<evidence type="ECO:0000256" key="3">
    <source>
        <dbReference type="SAM" id="SignalP"/>
    </source>
</evidence>
<evidence type="ECO:0000313" key="5">
    <source>
        <dbReference type="Proteomes" id="UP001223646"/>
    </source>
</evidence>
<keyword evidence="2" id="KW-0812">Transmembrane</keyword>
<dbReference type="InterPro" id="IPR013783">
    <property type="entry name" value="Ig-like_fold"/>
</dbReference>
<dbReference type="EMBL" id="JASOOY020000007">
    <property type="protein sequence ID" value="MEO3716369.1"/>
    <property type="molecule type" value="Genomic_DNA"/>
</dbReference>
<reference evidence="4" key="1">
    <citation type="submission" date="2023-05" db="EMBL/GenBank/DDBJ databases">
        <authorList>
            <person name="Du J."/>
        </authorList>
    </citation>
    <scope>NUCLEOTIDE SEQUENCE</scope>
    <source>
        <strain evidence="4">UMB1064</strain>
    </source>
</reference>
<dbReference type="GO" id="GO:0005975">
    <property type="term" value="P:carbohydrate metabolic process"/>
    <property type="evidence" value="ECO:0007669"/>
    <property type="project" value="UniProtKB-ARBA"/>
</dbReference>
<name>A0AAW9ST79_CORAY</name>
<evidence type="ECO:0000256" key="1">
    <source>
        <dbReference type="SAM" id="MobiDB-lite"/>
    </source>
</evidence>
<feature type="region of interest" description="Disordered" evidence="1">
    <location>
        <begin position="177"/>
        <end position="266"/>
    </location>
</feature>
<dbReference type="Gene3D" id="2.60.40.10">
    <property type="entry name" value="Immunoglobulins"/>
    <property type="match status" value="1"/>
</dbReference>
<keyword evidence="3" id="KW-0732">Signal</keyword>
<dbReference type="Proteomes" id="UP001223646">
    <property type="component" value="Unassembled WGS sequence"/>
</dbReference>
<reference evidence="4" key="2">
    <citation type="submission" date="2024-05" db="EMBL/GenBank/DDBJ databases">
        <authorList>
            <person name="Wolfe A."/>
        </authorList>
    </citation>
    <scope>NUCLEOTIDE SEQUENCE</scope>
    <source>
        <strain evidence="4">UMB1064</strain>
    </source>
</reference>
<protein>
    <submittedName>
        <fullName evidence="4">SpaA isopeptide-forming pilin-related protein</fullName>
    </submittedName>
</protein>
<feature type="compositionally biased region" description="Low complexity" evidence="1">
    <location>
        <begin position="224"/>
        <end position="258"/>
    </location>
</feature>
<gene>
    <name evidence="4" type="ORF">QP460_002020</name>
</gene>
<feature type="transmembrane region" description="Helical" evidence="2">
    <location>
        <begin position="273"/>
        <end position="293"/>
    </location>
</feature>
<evidence type="ECO:0000313" key="4">
    <source>
        <dbReference type="EMBL" id="MEO3716369.1"/>
    </source>
</evidence>
<dbReference type="RefSeq" id="WP_284827198.1">
    <property type="nucleotide sequence ID" value="NZ_JASOOY020000007.1"/>
</dbReference>
<feature type="compositionally biased region" description="Pro residues" evidence="1">
    <location>
        <begin position="183"/>
        <end position="209"/>
    </location>
</feature>
<feature type="chain" id="PRO_5043858211" evidence="3">
    <location>
        <begin position="36"/>
        <end position="303"/>
    </location>
</feature>
<organism evidence="4 5">
    <name type="scientific">Corynebacterium amycolatum</name>
    <dbReference type="NCBI Taxonomy" id="43765"/>
    <lineage>
        <taxon>Bacteria</taxon>
        <taxon>Bacillati</taxon>
        <taxon>Actinomycetota</taxon>
        <taxon>Actinomycetes</taxon>
        <taxon>Mycobacteriales</taxon>
        <taxon>Corynebacteriaceae</taxon>
        <taxon>Corynebacterium</taxon>
    </lineage>
</organism>
<keyword evidence="2" id="KW-1133">Transmembrane helix</keyword>
<comment type="caution">
    <text evidence="4">The sequence shown here is derived from an EMBL/GenBank/DDBJ whole genome shotgun (WGS) entry which is preliminary data.</text>
</comment>
<dbReference type="SUPFAM" id="SSF117074">
    <property type="entry name" value="Hypothetical protein PA1324"/>
    <property type="match status" value="1"/>
</dbReference>
<sequence>MNKYLTSTWNRIAAFLAACALVAVMGAIGANDANAARIVGRVDAPGVSATSGTDIVRITLSQGNPDDDNSSASGSISGVTIHLHRLKGISPSSQQDREKVENATAAELAEWPKDLHFSQVTDENGSVKFSDLPEGIYLVTSTAPNDSYREINPFLVSVPFYGADYDSTPVEGVIVAKSHKPGETPPPTTPPTTPPKTPPTTPPGTPPTTPGTSTPPKTPPTTPGEPGTSTTTSTTSTPPGGSGTSKPSGSSGSSSSSGSSGGSGSLALTGVQVAGLVAAAAALIGGGFVIIAASKKNSESGKN</sequence>
<evidence type="ECO:0000256" key="2">
    <source>
        <dbReference type="SAM" id="Phobius"/>
    </source>
</evidence>
<accession>A0AAW9ST79</accession>
<proteinExistence type="predicted"/>
<feature type="signal peptide" evidence="3">
    <location>
        <begin position="1"/>
        <end position="35"/>
    </location>
</feature>
<keyword evidence="2" id="KW-0472">Membrane</keyword>
<dbReference type="AlphaFoldDB" id="A0AAW9ST79"/>